<feature type="compositionally biased region" description="Polar residues" evidence="2">
    <location>
        <begin position="44"/>
        <end position="56"/>
    </location>
</feature>
<organism evidence="3 4">
    <name type="scientific">Gnathostoma spinigerum</name>
    <dbReference type="NCBI Taxonomy" id="75299"/>
    <lineage>
        <taxon>Eukaryota</taxon>
        <taxon>Metazoa</taxon>
        <taxon>Ecdysozoa</taxon>
        <taxon>Nematoda</taxon>
        <taxon>Chromadorea</taxon>
        <taxon>Rhabditida</taxon>
        <taxon>Spirurina</taxon>
        <taxon>Gnathostomatomorpha</taxon>
        <taxon>Gnathostomatoidea</taxon>
        <taxon>Gnathostomatidae</taxon>
        <taxon>Gnathostoma</taxon>
    </lineage>
</organism>
<gene>
    <name evidence="3" type="ORF">AB6A40_006423</name>
</gene>
<feature type="non-terminal residue" evidence="3">
    <location>
        <position position="287"/>
    </location>
</feature>
<dbReference type="EMBL" id="JBGFUD010004560">
    <property type="protein sequence ID" value="MFH4979714.1"/>
    <property type="molecule type" value="Genomic_DNA"/>
</dbReference>
<proteinExistence type="predicted"/>
<evidence type="ECO:0000313" key="3">
    <source>
        <dbReference type="EMBL" id="MFH4979714.1"/>
    </source>
</evidence>
<protein>
    <submittedName>
        <fullName evidence="3">Uncharacterized protein</fullName>
    </submittedName>
</protein>
<reference evidence="3 4" key="1">
    <citation type="submission" date="2024-08" db="EMBL/GenBank/DDBJ databases">
        <title>Gnathostoma spinigerum genome.</title>
        <authorList>
            <person name="Gonzalez-Bertolin B."/>
            <person name="Monzon S."/>
            <person name="Zaballos A."/>
            <person name="Jimenez P."/>
            <person name="Dekumyoy P."/>
            <person name="Varona S."/>
            <person name="Cuesta I."/>
            <person name="Sumanam S."/>
            <person name="Adisakwattana P."/>
            <person name="Gasser R.B."/>
            <person name="Hernandez-Gonzalez A."/>
            <person name="Young N.D."/>
            <person name="Perteguer M.J."/>
        </authorList>
    </citation>
    <scope>NUCLEOTIDE SEQUENCE [LARGE SCALE GENOMIC DNA]</scope>
    <source>
        <strain evidence="3">AL3</strain>
        <tissue evidence="3">Liver</tissue>
    </source>
</reference>
<keyword evidence="1" id="KW-0175">Coiled coil</keyword>
<feature type="region of interest" description="Disordered" evidence="2">
    <location>
        <begin position="16"/>
        <end position="56"/>
    </location>
</feature>
<evidence type="ECO:0000256" key="1">
    <source>
        <dbReference type="SAM" id="Coils"/>
    </source>
</evidence>
<name>A0ABD6ER02_9BILA</name>
<evidence type="ECO:0000313" key="4">
    <source>
        <dbReference type="Proteomes" id="UP001608902"/>
    </source>
</evidence>
<dbReference type="Proteomes" id="UP001608902">
    <property type="component" value="Unassembled WGS sequence"/>
</dbReference>
<accession>A0ABD6ER02</accession>
<feature type="coiled-coil region" evidence="1">
    <location>
        <begin position="229"/>
        <end position="267"/>
    </location>
</feature>
<evidence type="ECO:0000256" key="2">
    <source>
        <dbReference type="SAM" id="MobiDB-lite"/>
    </source>
</evidence>
<comment type="caution">
    <text evidence="3">The sequence shown here is derived from an EMBL/GenBank/DDBJ whole genome shotgun (WGS) entry which is preliminary data.</text>
</comment>
<dbReference type="AlphaFoldDB" id="A0ABD6ER02"/>
<keyword evidence="4" id="KW-1185">Reference proteome</keyword>
<sequence length="287" mass="31837">MGEEALNEEILVDESEVNQSEVEADANVVSKDKTAQESVDIGVKSSTESDNLPSRQKNILERLSSIRSNKQRIIDALRKMKENLKDGDEIDKDLMKKMIESYDGLSKQEEEYMLVASQIVAIRETAADDVKNDVGSAGDESVEVNNVGDRFGTNEKTETSGNSVKTVAASGNLKELVHDIEEFTQLRNEAVVASVMNEKLLETLQLHKSKRAALDEIHKKEAASQRGAASEALKQVELARDKVAEEQEQIQRKLRTLERLRQEALRRGIKIGPGSASEPDIIIDPKP</sequence>